<protein>
    <submittedName>
        <fullName evidence="2">Uncharacterized protein</fullName>
    </submittedName>
</protein>
<gene>
    <name evidence="2" type="ORF">VQ02_01370</name>
</gene>
<keyword evidence="1" id="KW-1133">Transmembrane helix</keyword>
<evidence type="ECO:0000256" key="1">
    <source>
        <dbReference type="SAM" id="Phobius"/>
    </source>
</evidence>
<name>A0A0J6TBN1_9HYPH</name>
<comment type="caution">
    <text evidence="2">The sequence shown here is derived from an EMBL/GenBank/DDBJ whole genome shotgun (WGS) entry which is preliminary data.</text>
</comment>
<reference evidence="2 3" key="1">
    <citation type="submission" date="2015-03" db="EMBL/GenBank/DDBJ databases">
        <title>Genome sequencing of Methylobacterium variabile DSM 16961.</title>
        <authorList>
            <person name="Chaudhry V."/>
            <person name="Patil P.B."/>
        </authorList>
    </citation>
    <scope>NUCLEOTIDE SEQUENCE [LARGE SCALE GENOMIC DNA]</scope>
    <source>
        <strain evidence="2 3">DSM 16961</strain>
    </source>
</reference>
<dbReference type="RefSeq" id="WP_048442358.1">
    <property type="nucleotide sequence ID" value="NZ_LABY01000009.1"/>
</dbReference>
<accession>A0A0J6TBN1</accession>
<keyword evidence="1" id="KW-0472">Membrane</keyword>
<proteinExistence type="predicted"/>
<sequence>MLRLAAILLVTATAVSPLALGRVAARATGLFRVLLGLLVLAAFASLAVGLLAGETLFRE</sequence>
<evidence type="ECO:0000313" key="3">
    <source>
        <dbReference type="Proteomes" id="UP000035955"/>
    </source>
</evidence>
<organism evidence="2 3">
    <name type="scientific">Methylobacterium variabile</name>
    <dbReference type="NCBI Taxonomy" id="298794"/>
    <lineage>
        <taxon>Bacteria</taxon>
        <taxon>Pseudomonadati</taxon>
        <taxon>Pseudomonadota</taxon>
        <taxon>Alphaproteobacteria</taxon>
        <taxon>Hyphomicrobiales</taxon>
        <taxon>Methylobacteriaceae</taxon>
        <taxon>Methylobacterium</taxon>
    </lineage>
</organism>
<dbReference type="EMBL" id="LABY01000009">
    <property type="protein sequence ID" value="KMO43013.1"/>
    <property type="molecule type" value="Genomic_DNA"/>
</dbReference>
<dbReference type="AlphaFoldDB" id="A0A0J6TBN1"/>
<feature type="transmembrane region" description="Helical" evidence="1">
    <location>
        <begin position="31"/>
        <end position="53"/>
    </location>
</feature>
<dbReference type="PATRIC" id="fig|298794.3.peg.7689"/>
<evidence type="ECO:0000313" key="2">
    <source>
        <dbReference type="EMBL" id="KMO43013.1"/>
    </source>
</evidence>
<keyword evidence="3" id="KW-1185">Reference proteome</keyword>
<keyword evidence="1" id="KW-0812">Transmembrane</keyword>
<dbReference type="Proteomes" id="UP000035955">
    <property type="component" value="Unassembled WGS sequence"/>
</dbReference>